<dbReference type="AlphaFoldDB" id="A0A1H9VG21"/>
<reference evidence="6 7" key="1">
    <citation type="submission" date="2016-10" db="EMBL/GenBank/DDBJ databases">
        <authorList>
            <person name="de Groot N.N."/>
        </authorList>
    </citation>
    <scope>NUCLEOTIDE SEQUENCE [LARGE SCALE GENOMIC DNA]</scope>
    <source>
        <strain evidence="6 7">AR40</strain>
    </source>
</reference>
<gene>
    <name evidence="6" type="ORF">SAMN04487884_12310</name>
</gene>
<proteinExistence type="inferred from homology"/>
<dbReference type="InterPro" id="IPR030678">
    <property type="entry name" value="Peptide/Ni-bd"/>
</dbReference>
<comment type="similarity">
    <text evidence="1">Belongs to the bacterial solute-binding protein 5 family.</text>
</comment>
<dbReference type="EMBL" id="FOGJ01000023">
    <property type="protein sequence ID" value="SES20528.1"/>
    <property type="molecule type" value="Genomic_DNA"/>
</dbReference>
<evidence type="ECO:0000259" key="5">
    <source>
        <dbReference type="Pfam" id="PF00496"/>
    </source>
</evidence>
<evidence type="ECO:0000256" key="2">
    <source>
        <dbReference type="ARBA" id="ARBA00022448"/>
    </source>
</evidence>
<feature type="domain" description="Solute-binding protein family 5" evidence="5">
    <location>
        <begin position="126"/>
        <end position="469"/>
    </location>
</feature>
<evidence type="ECO:0000313" key="7">
    <source>
        <dbReference type="Proteomes" id="UP000182584"/>
    </source>
</evidence>
<feature type="chain" id="PRO_5038457596" evidence="4">
    <location>
        <begin position="21"/>
        <end position="565"/>
    </location>
</feature>
<dbReference type="SUPFAM" id="SSF53850">
    <property type="entry name" value="Periplasmic binding protein-like II"/>
    <property type="match status" value="1"/>
</dbReference>
<accession>A0A1H9VG21</accession>
<dbReference type="OrthoDB" id="2473119at2"/>
<sequence length="565" mass="62340">MKRKLMSMALSAAMCVSVLAGCGNAASNAPGTAQTDEAVAQESISAVNENEQTTEAAESEVVDSISIESKDITSLDPWDTKSDGKNALWEIYEMLFEVNGFGGEMFPMLADADKGEFGGYDHEAGTGDYTVYLNEGIKDSAGNEIKASDVAFSFDSTYAAGQTSGWNAYEPGCVEVVDDNTVIFHFTKELDQMGELENIWARCFIVSEKAFNDSPSELVSDACGSGPYKLVSYTPGSSVVIEARDDYWQTDESKRTAFQQANVKTITYKVVTEATQFVVGLENGDIDMVEDTMTADLLTDFKDGGSYADSFNVYQFKDNLSYFMAPNLSSDSPMSDINLRLAAFYAIDTNGLVQAYGGDGVAAVTNTLGSNVFGDYLEKWDSDDNYQTTANVELAKEYLAKSNYNGETIRILTISSESYNKICQVILNMLKNVGINAEIDAYDYGTMSALYADSKEWDLYIQQMAASDYLVNVWSHQFDTSNSGTGLTTTFINDPEWQEMLDTVKTMDTHTDENLDAWWQHAIENAYVMGLMVEYKNIVYPEWMDTLLFTDKNHIVPGGCTYTSK</sequence>
<dbReference type="GO" id="GO:0043190">
    <property type="term" value="C:ATP-binding cassette (ABC) transporter complex"/>
    <property type="evidence" value="ECO:0007669"/>
    <property type="project" value="InterPro"/>
</dbReference>
<dbReference type="InterPro" id="IPR000914">
    <property type="entry name" value="SBP_5_dom"/>
</dbReference>
<dbReference type="PANTHER" id="PTHR30290">
    <property type="entry name" value="PERIPLASMIC BINDING COMPONENT OF ABC TRANSPORTER"/>
    <property type="match status" value="1"/>
</dbReference>
<keyword evidence="3 4" id="KW-0732">Signal</keyword>
<dbReference type="RefSeq" id="WP_074757633.1">
    <property type="nucleotide sequence ID" value="NZ_FOGJ01000023.1"/>
</dbReference>
<dbReference type="Proteomes" id="UP000182584">
    <property type="component" value="Unassembled WGS sequence"/>
</dbReference>
<organism evidence="6 7">
    <name type="scientific">Butyrivibrio fibrisolvens</name>
    <dbReference type="NCBI Taxonomy" id="831"/>
    <lineage>
        <taxon>Bacteria</taxon>
        <taxon>Bacillati</taxon>
        <taxon>Bacillota</taxon>
        <taxon>Clostridia</taxon>
        <taxon>Lachnospirales</taxon>
        <taxon>Lachnospiraceae</taxon>
        <taxon>Butyrivibrio</taxon>
    </lineage>
</organism>
<keyword evidence="2" id="KW-0813">Transport</keyword>
<dbReference type="InterPro" id="IPR039424">
    <property type="entry name" value="SBP_5"/>
</dbReference>
<feature type="signal peptide" evidence="4">
    <location>
        <begin position="1"/>
        <end position="20"/>
    </location>
</feature>
<evidence type="ECO:0000256" key="1">
    <source>
        <dbReference type="ARBA" id="ARBA00005695"/>
    </source>
</evidence>
<evidence type="ECO:0000313" key="6">
    <source>
        <dbReference type="EMBL" id="SES20528.1"/>
    </source>
</evidence>
<evidence type="ECO:0000256" key="4">
    <source>
        <dbReference type="SAM" id="SignalP"/>
    </source>
</evidence>
<dbReference type="PROSITE" id="PS51257">
    <property type="entry name" value="PROKAR_LIPOPROTEIN"/>
    <property type="match status" value="1"/>
</dbReference>
<dbReference type="CDD" id="cd00995">
    <property type="entry name" value="PBP2_NikA_DppA_OppA_like"/>
    <property type="match status" value="1"/>
</dbReference>
<dbReference type="Pfam" id="PF00496">
    <property type="entry name" value="SBP_bac_5"/>
    <property type="match status" value="1"/>
</dbReference>
<dbReference type="GO" id="GO:1904680">
    <property type="term" value="F:peptide transmembrane transporter activity"/>
    <property type="evidence" value="ECO:0007669"/>
    <property type="project" value="TreeGrafter"/>
</dbReference>
<dbReference type="PIRSF" id="PIRSF002741">
    <property type="entry name" value="MppA"/>
    <property type="match status" value="1"/>
</dbReference>
<dbReference type="GO" id="GO:0015833">
    <property type="term" value="P:peptide transport"/>
    <property type="evidence" value="ECO:0007669"/>
    <property type="project" value="TreeGrafter"/>
</dbReference>
<evidence type="ECO:0000256" key="3">
    <source>
        <dbReference type="ARBA" id="ARBA00022729"/>
    </source>
</evidence>
<dbReference type="GO" id="GO:0042597">
    <property type="term" value="C:periplasmic space"/>
    <property type="evidence" value="ECO:0007669"/>
    <property type="project" value="UniProtKB-ARBA"/>
</dbReference>
<dbReference type="Gene3D" id="3.10.105.10">
    <property type="entry name" value="Dipeptide-binding Protein, Domain 3"/>
    <property type="match status" value="1"/>
</dbReference>
<name>A0A1H9VG21_BUTFI</name>
<protein>
    <submittedName>
        <fullName evidence="6">ABC-type transport system, substrate-binding protein</fullName>
    </submittedName>
</protein>
<dbReference type="PANTHER" id="PTHR30290:SF9">
    <property type="entry name" value="OLIGOPEPTIDE-BINDING PROTEIN APPA"/>
    <property type="match status" value="1"/>
</dbReference>
<dbReference type="Gene3D" id="3.40.190.10">
    <property type="entry name" value="Periplasmic binding protein-like II"/>
    <property type="match status" value="1"/>
</dbReference>